<dbReference type="Proteomes" id="UP001140562">
    <property type="component" value="Unassembled WGS sequence"/>
</dbReference>
<dbReference type="GO" id="GO:0006094">
    <property type="term" value="P:gluconeogenesis"/>
    <property type="evidence" value="ECO:0007669"/>
    <property type="project" value="TreeGrafter"/>
</dbReference>
<keyword evidence="5" id="KW-0378">Hydrolase</keyword>
<dbReference type="PANTHER" id="PTHR11556:SF35">
    <property type="entry name" value="SEDOHEPTULOSE-1,7-BISPHOSPHATASE, CHLOROPLASTIC"/>
    <property type="match status" value="1"/>
</dbReference>
<dbReference type="Gene3D" id="3.40.190.80">
    <property type="match status" value="1"/>
</dbReference>
<organism evidence="10 11">
    <name type="scientific">Didymella glomerata</name>
    <dbReference type="NCBI Taxonomy" id="749621"/>
    <lineage>
        <taxon>Eukaryota</taxon>
        <taxon>Fungi</taxon>
        <taxon>Dikarya</taxon>
        <taxon>Ascomycota</taxon>
        <taxon>Pezizomycotina</taxon>
        <taxon>Dothideomycetes</taxon>
        <taxon>Pleosporomycetidae</taxon>
        <taxon>Pleosporales</taxon>
        <taxon>Pleosporineae</taxon>
        <taxon>Didymellaceae</taxon>
        <taxon>Didymella</taxon>
    </lineage>
</organism>
<accession>A0A9W9BUT7</accession>
<dbReference type="AlphaFoldDB" id="A0A9W9BUT7"/>
<dbReference type="GO" id="GO:0005986">
    <property type="term" value="P:sucrose biosynthetic process"/>
    <property type="evidence" value="ECO:0007669"/>
    <property type="project" value="TreeGrafter"/>
</dbReference>
<dbReference type="PANTHER" id="PTHR11556">
    <property type="entry name" value="FRUCTOSE-1,6-BISPHOSPHATASE-RELATED"/>
    <property type="match status" value="1"/>
</dbReference>
<evidence type="ECO:0000256" key="1">
    <source>
        <dbReference type="ARBA" id="ARBA00001946"/>
    </source>
</evidence>
<dbReference type="InterPro" id="IPR044015">
    <property type="entry name" value="FBPase_C_dom"/>
</dbReference>
<dbReference type="InterPro" id="IPR023079">
    <property type="entry name" value="SBPase"/>
</dbReference>
<protein>
    <submittedName>
        <fullName evidence="10">Uncharacterized protein</fullName>
    </submittedName>
</protein>
<keyword evidence="6" id="KW-0460">Magnesium</keyword>
<dbReference type="PRINTS" id="PR01958">
    <property type="entry name" value="S17BPHPHTASE"/>
</dbReference>
<dbReference type="GO" id="GO:0046872">
    <property type="term" value="F:metal ion binding"/>
    <property type="evidence" value="ECO:0007669"/>
    <property type="project" value="UniProtKB-KW"/>
</dbReference>
<dbReference type="InterPro" id="IPR020548">
    <property type="entry name" value="Fructose_bisphosphatase_AS"/>
</dbReference>
<dbReference type="GO" id="GO:0042132">
    <property type="term" value="F:fructose 1,6-bisphosphate 1-phosphatase activity"/>
    <property type="evidence" value="ECO:0007669"/>
    <property type="project" value="TreeGrafter"/>
</dbReference>
<evidence type="ECO:0000256" key="3">
    <source>
        <dbReference type="ARBA" id="ARBA00010941"/>
    </source>
</evidence>
<dbReference type="OrthoDB" id="3886144at2759"/>
<dbReference type="SUPFAM" id="SSF56655">
    <property type="entry name" value="Carbohydrate phosphatase"/>
    <property type="match status" value="1"/>
</dbReference>
<evidence type="ECO:0000259" key="8">
    <source>
        <dbReference type="Pfam" id="PF00316"/>
    </source>
</evidence>
<keyword evidence="7" id="KW-0119">Carbohydrate metabolism</keyword>
<sequence length="823" mass="89980">MPTPQSLELLDTADIGPRTTTPLTQDDLLNPNFPFQGLGQLSAEVNAQSYAQDYGPPLWNINYFLGDYVNSLPNTPVMPADLGLTLRVSVEDNPADPLVSEDERGQINTLFLRATCHNLSIEDDSDKNPWKTVIWPMAQEHPALYHALAALTCFHTGKAQPQWRMDGQRHLHTSAHLLSVGINNSEIPLDAALAATLALGFAKTWDSDSAATGMTHITGAGILLQQMLQDRTIGVYTQQEEARLEFLYNTWTYMDVIARFTCLDLCSPVPDSLVAATVGRLDFQTSKLDPLMGYTATFFPTMRRVADLICRVRIKNAPRNSPVVISQALELKRCIEDWAPPIDLELIEHHTQLMTDAIQTAEAYRWSILSLLYQAVPELPNQTSYGELAQKILVYIATIPLSSPTIIIHILPLIIAGNDAVEKEDRDFVRDRWRAMSKRLVTGIAERALDITEEMFQQPHSKNLICAPSAASVDFQRFGRTSLQLEDPTEPDTMAQPTPLDAHLSSLLSSHPNRTALALEVIPTLLKTLPKIARALRTTSVSAAGSSNSFGDDQLNVDVLAENLIRDAIASVPSIITASSEEDPVEKPAYRGTSETSEKYTIAFDPLDGSSIIGPNWTVGTIIGIWDGVSAVSDTATPRARQVASILGVLGPRTSAVVAVRVPESGDSGSGNVFECALTDDGTVEVLRSRVTLSDAPKTQYFAPANLRCAAENEKYAALVNHYIKQKYTLRYSGGLVPDVYHALVKGHGIYTSPVTEKSPAKLRRLYELAPIALLVECAGGVALDSKDGTHVLDRPVKDTDERGGLVCGNKEDVEFVRAQLLA</sequence>
<dbReference type="PROSITE" id="PS00124">
    <property type="entry name" value="FBPASE"/>
    <property type="match status" value="1"/>
</dbReference>
<evidence type="ECO:0000256" key="2">
    <source>
        <dbReference type="ARBA" id="ARBA00005215"/>
    </source>
</evidence>
<dbReference type="InterPro" id="IPR021858">
    <property type="entry name" value="Fun_TF"/>
</dbReference>
<evidence type="ECO:0000259" key="9">
    <source>
        <dbReference type="Pfam" id="PF18913"/>
    </source>
</evidence>
<gene>
    <name evidence="10" type="ORF">N0V87_009802</name>
</gene>
<dbReference type="GO" id="GO:0006002">
    <property type="term" value="P:fructose 6-phosphate metabolic process"/>
    <property type="evidence" value="ECO:0007669"/>
    <property type="project" value="TreeGrafter"/>
</dbReference>
<dbReference type="GO" id="GO:0006000">
    <property type="term" value="P:fructose metabolic process"/>
    <property type="evidence" value="ECO:0007669"/>
    <property type="project" value="TreeGrafter"/>
</dbReference>
<feature type="domain" description="Fructose-1-6-bisphosphatase class 1 C-terminal" evidence="9">
    <location>
        <begin position="697"/>
        <end position="818"/>
    </location>
</feature>
<reference evidence="10" key="1">
    <citation type="submission" date="2022-10" db="EMBL/GenBank/DDBJ databases">
        <title>Tapping the CABI collections for fungal endophytes: first genome assemblies for Collariella, Neodidymelliopsis, Ascochyta clinopodiicola, Didymella pomorum, Didymosphaeria variabile, Neocosmospora piperis and Neocucurbitaria cava.</title>
        <authorList>
            <person name="Hill R."/>
        </authorList>
    </citation>
    <scope>NUCLEOTIDE SEQUENCE</scope>
    <source>
        <strain evidence="10">IMI 360193</strain>
    </source>
</reference>
<comment type="pathway">
    <text evidence="2">Carbohydrate biosynthesis; Calvin cycle.</text>
</comment>
<dbReference type="Pfam" id="PF11951">
    <property type="entry name" value="Fungal_trans_2"/>
    <property type="match status" value="1"/>
</dbReference>
<evidence type="ECO:0000256" key="5">
    <source>
        <dbReference type="ARBA" id="ARBA00022801"/>
    </source>
</evidence>
<dbReference type="Pfam" id="PF00316">
    <property type="entry name" value="FBPase"/>
    <property type="match status" value="1"/>
</dbReference>
<evidence type="ECO:0000256" key="6">
    <source>
        <dbReference type="ARBA" id="ARBA00022842"/>
    </source>
</evidence>
<comment type="similarity">
    <text evidence="3">Belongs to the FBPase class 1 family.</text>
</comment>
<evidence type="ECO:0000313" key="10">
    <source>
        <dbReference type="EMBL" id="KAJ4330655.1"/>
    </source>
</evidence>
<dbReference type="CDD" id="cd00354">
    <property type="entry name" value="FBPase"/>
    <property type="match status" value="1"/>
</dbReference>
<dbReference type="Pfam" id="PF18913">
    <property type="entry name" value="FBPase_C"/>
    <property type="match status" value="1"/>
</dbReference>
<evidence type="ECO:0000313" key="11">
    <source>
        <dbReference type="Proteomes" id="UP001140562"/>
    </source>
</evidence>
<comment type="caution">
    <text evidence="10">The sequence shown here is derived from an EMBL/GenBank/DDBJ whole genome shotgun (WGS) entry which is preliminary data.</text>
</comment>
<keyword evidence="11" id="KW-1185">Reference proteome</keyword>
<comment type="cofactor">
    <cofactor evidence="1">
        <name>Mg(2+)</name>
        <dbReference type="ChEBI" id="CHEBI:18420"/>
    </cofactor>
</comment>
<dbReference type="EMBL" id="JAPEUV010000183">
    <property type="protein sequence ID" value="KAJ4330655.1"/>
    <property type="molecule type" value="Genomic_DNA"/>
</dbReference>
<proteinExistence type="inferred from homology"/>
<dbReference type="InterPro" id="IPR033391">
    <property type="entry name" value="FBPase_N"/>
</dbReference>
<evidence type="ECO:0000256" key="7">
    <source>
        <dbReference type="ARBA" id="ARBA00023277"/>
    </source>
</evidence>
<keyword evidence="4" id="KW-0479">Metal-binding</keyword>
<feature type="domain" description="Fructose-1-6-bisphosphatase class I N-terminal" evidence="8">
    <location>
        <begin position="524"/>
        <end position="661"/>
    </location>
</feature>
<dbReference type="GO" id="GO:0005737">
    <property type="term" value="C:cytoplasm"/>
    <property type="evidence" value="ECO:0007669"/>
    <property type="project" value="TreeGrafter"/>
</dbReference>
<dbReference type="GO" id="GO:0030388">
    <property type="term" value="P:fructose 1,6-bisphosphate metabolic process"/>
    <property type="evidence" value="ECO:0007669"/>
    <property type="project" value="TreeGrafter"/>
</dbReference>
<dbReference type="InterPro" id="IPR000146">
    <property type="entry name" value="FBPase_class-1"/>
</dbReference>
<dbReference type="Gene3D" id="3.30.540.10">
    <property type="entry name" value="Fructose-1,6-Bisphosphatase, subunit A, domain 1"/>
    <property type="match status" value="1"/>
</dbReference>
<name>A0A9W9BUT7_9PLEO</name>
<evidence type="ECO:0000256" key="4">
    <source>
        <dbReference type="ARBA" id="ARBA00022723"/>
    </source>
</evidence>